<keyword evidence="1" id="KW-0732">Signal</keyword>
<evidence type="ECO:0000259" key="2">
    <source>
        <dbReference type="Pfam" id="PF03101"/>
    </source>
</evidence>
<feature type="domain" description="FAR1" evidence="2">
    <location>
        <begin position="91"/>
        <end position="178"/>
    </location>
</feature>
<sequence length="312" mass="35509">MQLSMSCLIAIAFEASAECVDIMELNLVINLPSWSLNIIDAPPCPDSPLKLASTLPLIQPFGGVCQGLCQVDEECITNVGMTFLTIEEANDFYKEYAKQAGFATKIRNSNKNKDTGAIKNQLIMCSREGKRRSNLPEVEKTNPMSPTDCPARIYVHIKKNTRLFMISKVVLEHSHPCSTHQAQMLPQHRQLRMHVRRVIDNNDEAGIRPRKIYQSLVAIIEGREELNFIEKDVRNHVMGEVCNISEEEDAKELGKYFLRMKEQNPSFFFSSLFLMTISQSRMHFGLMQGVGMRLNILVMLCRLTQLRIKTSI</sequence>
<feature type="signal peptide" evidence="1">
    <location>
        <begin position="1"/>
        <end position="19"/>
    </location>
</feature>
<dbReference type="PANTHER" id="PTHR47718:SF13">
    <property type="entry name" value="OS09G0290500 PROTEIN"/>
    <property type="match status" value="1"/>
</dbReference>
<dbReference type="InterPro" id="IPR004330">
    <property type="entry name" value="FAR1_DNA_bnd_dom"/>
</dbReference>
<gene>
    <name evidence="3" type="ORF">PIB30_117586</name>
</gene>
<evidence type="ECO:0000313" key="3">
    <source>
        <dbReference type="EMBL" id="MED6135085.1"/>
    </source>
</evidence>
<evidence type="ECO:0000313" key="4">
    <source>
        <dbReference type="Proteomes" id="UP001341840"/>
    </source>
</evidence>
<feature type="chain" id="PRO_5047220489" description="FAR1 domain-containing protein" evidence="1">
    <location>
        <begin position="20"/>
        <end position="312"/>
    </location>
</feature>
<name>A0ABU6SFA7_9FABA</name>
<evidence type="ECO:0000256" key="1">
    <source>
        <dbReference type="SAM" id="SignalP"/>
    </source>
</evidence>
<accession>A0ABU6SFA7</accession>
<proteinExistence type="predicted"/>
<dbReference type="EMBL" id="JASCZI010060662">
    <property type="protein sequence ID" value="MED6135085.1"/>
    <property type="molecule type" value="Genomic_DNA"/>
</dbReference>
<protein>
    <recommendedName>
        <fullName evidence="2">FAR1 domain-containing protein</fullName>
    </recommendedName>
</protein>
<reference evidence="3 4" key="1">
    <citation type="journal article" date="2023" name="Plants (Basel)">
        <title>Bridging the Gap: Combining Genomics and Transcriptomics Approaches to Understand Stylosanthes scabra, an Orphan Legume from the Brazilian Caatinga.</title>
        <authorList>
            <person name="Ferreira-Neto J.R.C."/>
            <person name="da Silva M.D."/>
            <person name="Binneck E."/>
            <person name="de Melo N.F."/>
            <person name="da Silva R.H."/>
            <person name="de Melo A.L.T.M."/>
            <person name="Pandolfi V."/>
            <person name="Bustamante F.O."/>
            <person name="Brasileiro-Vidal A.C."/>
            <person name="Benko-Iseppon A.M."/>
        </authorList>
    </citation>
    <scope>NUCLEOTIDE SEQUENCE [LARGE SCALE GENOMIC DNA]</scope>
    <source>
        <tissue evidence="3">Leaves</tissue>
    </source>
</reference>
<dbReference type="PANTHER" id="PTHR47718">
    <property type="entry name" value="OS01G0519700 PROTEIN"/>
    <property type="match status" value="1"/>
</dbReference>
<organism evidence="3 4">
    <name type="scientific">Stylosanthes scabra</name>
    <dbReference type="NCBI Taxonomy" id="79078"/>
    <lineage>
        <taxon>Eukaryota</taxon>
        <taxon>Viridiplantae</taxon>
        <taxon>Streptophyta</taxon>
        <taxon>Embryophyta</taxon>
        <taxon>Tracheophyta</taxon>
        <taxon>Spermatophyta</taxon>
        <taxon>Magnoliopsida</taxon>
        <taxon>eudicotyledons</taxon>
        <taxon>Gunneridae</taxon>
        <taxon>Pentapetalae</taxon>
        <taxon>rosids</taxon>
        <taxon>fabids</taxon>
        <taxon>Fabales</taxon>
        <taxon>Fabaceae</taxon>
        <taxon>Papilionoideae</taxon>
        <taxon>50 kb inversion clade</taxon>
        <taxon>dalbergioids sensu lato</taxon>
        <taxon>Dalbergieae</taxon>
        <taxon>Pterocarpus clade</taxon>
        <taxon>Stylosanthes</taxon>
    </lineage>
</organism>
<dbReference type="Proteomes" id="UP001341840">
    <property type="component" value="Unassembled WGS sequence"/>
</dbReference>
<dbReference type="Pfam" id="PF03101">
    <property type="entry name" value="FAR1"/>
    <property type="match status" value="1"/>
</dbReference>
<keyword evidence="4" id="KW-1185">Reference proteome</keyword>
<comment type="caution">
    <text evidence="3">The sequence shown here is derived from an EMBL/GenBank/DDBJ whole genome shotgun (WGS) entry which is preliminary data.</text>
</comment>